<dbReference type="GO" id="GO:0006310">
    <property type="term" value="P:DNA recombination"/>
    <property type="evidence" value="ECO:0007669"/>
    <property type="project" value="TreeGrafter"/>
</dbReference>
<sequence length="295" mass="33253">MSSPMSVKRRKLNDATDKLKKPFVSPMRSRKPFQPPMKTPLRDSPSRINNTLPAYVPSTLAHTIKTEYPVSLVKSNVAPSVRAVATPSRKQSPYARSIQSKKTDPEEAAAHKAIMALELQIRRVQNDLDMLKQAESLSNSSTDADLAGLKDKWRLASQCVAEELFGSVKERVCRMGGAAAWREMEKKKHERANGMGEFAEPEVVDDDADCEFDSEGEELPEAEQEYRKKMKHKAKQEALEAMDAPDKPVEAVGAKDKVWQEDGRDDDTFTMDMMLRSLNIELNVIGYDKQLQKWV</sequence>
<dbReference type="EMBL" id="CP099419">
    <property type="protein sequence ID" value="USW49079.1"/>
    <property type="molecule type" value="Genomic_DNA"/>
</dbReference>
<evidence type="ECO:0000256" key="1">
    <source>
        <dbReference type="SAM" id="MobiDB-lite"/>
    </source>
</evidence>
<accession>A0A9Q9EGM7</accession>
<keyword evidence="3" id="KW-1185">Reference proteome</keyword>
<proteinExistence type="predicted"/>
<dbReference type="Proteomes" id="UP001056384">
    <property type="component" value="Chromosome 2"/>
</dbReference>
<feature type="region of interest" description="Disordered" evidence="1">
    <location>
        <begin position="1"/>
        <end position="50"/>
    </location>
</feature>
<feature type="region of interest" description="Disordered" evidence="1">
    <location>
        <begin position="231"/>
        <end position="265"/>
    </location>
</feature>
<evidence type="ECO:0000313" key="2">
    <source>
        <dbReference type="EMBL" id="USW49079.1"/>
    </source>
</evidence>
<feature type="compositionally biased region" description="Basic and acidic residues" evidence="1">
    <location>
        <begin position="244"/>
        <end position="262"/>
    </location>
</feature>
<organism evidence="2 3">
    <name type="scientific">Septoria linicola</name>
    <dbReference type="NCBI Taxonomy" id="215465"/>
    <lineage>
        <taxon>Eukaryota</taxon>
        <taxon>Fungi</taxon>
        <taxon>Dikarya</taxon>
        <taxon>Ascomycota</taxon>
        <taxon>Pezizomycotina</taxon>
        <taxon>Dothideomycetes</taxon>
        <taxon>Dothideomycetidae</taxon>
        <taxon>Mycosphaerellales</taxon>
        <taxon>Mycosphaerellaceae</taxon>
        <taxon>Septoria</taxon>
    </lineage>
</organism>
<evidence type="ECO:0008006" key="4">
    <source>
        <dbReference type="Google" id="ProtNLM"/>
    </source>
</evidence>
<protein>
    <recommendedName>
        <fullName evidence="4">Swi5-dependent recombination DNA repair protein 1</fullName>
    </recommendedName>
</protein>
<dbReference type="AlphaFoldDB" id="A0A9Q9EGM7"/>
<reference evidence="2" key="1">
    <citation type="submission" date="2022-06" db="EMBL/GenBank/DDBJ databases">
        <title>Complete genome sequences of two strains of the flax pathogen Septoria linicola.</title>
        <authorList>
            <person name="Lapalu N."/>
            <person name="Simon A."/>
            <person name="Demenou B."/>
            <person name="Paumier D."/>
            <person name="Guillot M.-P."/>
            <person name="Gout L."/>
            <person name="Valade R."/>
        </authorList>
    </citation>
    <scope>NUCLEOTIDE SEQUENCE</scope>
    <source>
        <strain evidence="2">SE15195</strain>
    </source>
</reference>
<evidence type="ECO:0000313" key="3">
    <source>
        <dbReference type="Proteomes" id="UP001056384"/>
    </source>
</evidence>
<dbReference type="PANTHER" id="PTHR28527:SF1">
    <property type="entry name" value="SWI5-DEPENDENT RECOMBINATION DNA REPAIR PROTEIN 1"/>
    <property type="match status" value="1"/>
</dbReference>
<feature type="region of interest" description="Disordered" evidence="1">
    <location>
        <begin position="84"/>
        <end position="105"/>
    </location>
</feature>
<gene>
    <name evidence="2" type="ORF">Slin15195_G023980</name>
</gene>
<dbReference type="PANTHER" id="PTHR28527">
    <property type="entry name" value="MATING-TYPE SWITCHING PROTEIN SWI2-RELATED"/>
    <property type="match status" value="1"/>
</dbReference>
<dbReference type="Gene3D" id="6.10.140.1020">
    <property type="match status" value="1"/>
</dbReference>
<name>A0A9Q9EGM7_9PEZI</name>